<feature type="chain" id="PRO_5046605936" evidence="2">
    <location>
        <begin position="22"/>
        <end position="149"/>
    </location>
</feature>
<evidence type="ECO:0000313" key="3">
    <source>
        <dbReference type="EMBL" id="WOJ91658.1"/>
    </source>
</evidence>
<proteinExistence type="predicted"/>
<keyword evidence="2" id="KW-0732">Signal</keyword>
<evidence type="ECO:0000256" key="1">
    <source>
        <dbReference type="SAM" id="MobiDB-lite"/>
    </source>
</evidence>
<evidence type="ECO:0000313" key="4">
    <source>
        <dbReference type="Proteomes" id="UP001626536"/>
    </source>
</evidence>
<accession>A0ABZ0HYK4</accession>
<geneLocation type="plasmid" evidence="3 4">
    <name>pRX1</name>
</geneLocation>
<name>A0ABZ0HYK4_9HYPH</name>
<organism evidence="3 4">
    <name type="scientific">Methylocapsa polymorpha</name>
    <dbReference type="NCBI Taxonomy" id="3080828"/>
    <lineage>
        <taxon>Bacteria</taxon>
        <taxon>Pseudomonadati</taxon>
        <taxon>Pseudomonadota</taxon>
        <taxon>Alphaproteobacteria</taxon>
        <taxon>Hyphomicrobiales</taxon>
        <taxon>Beijerinckiaceae</taxon>
        <taxon>Methylocapsa</taxon>
    </lineage>
</organism>
<evidence type="ECO:0000256" key="2">
    <source>
        <dbReference type="SAM" id="SignalP"/>
    </source>
</evidence>
<dbReference type="Proteomes" id="UP001626536">
    <property type="component" value="Plasmid pRX1"/>
</dbReference>
<feature type="signal peptide" evidence="2">
    <location>
        <begin position="1"/>
        <end position="21"/>
    </location>
</feature>
<protein>
    <submittedName>
        <fullName evidence="3">Uncharacterized protein</fullName>
    </submittedName>
</protein>
<gene>
    <name evidence="3" type="ORF">RZS28_19595</name>
</gene>
<keyword evidence="3" id="KW-0614">Plasmid</keyword>
<keyword evidence="4" id="KW-1185">Reference proteome</keyword>
<feature type="region of interest" description="Disordered" evidence="1">
    <location>
        <begin position="23"/>
        <end position="149"/>
    </location>
</feature>
<feature type="compositionally biased region" description="Polar residues" evidence="1">
    <location>
        <begin position="53"/>
        <end position="74"/>
    </location>
</feature>
<sequence>MKLITAMYTVAFVLAPAVGFAADQSARQQDTKTASDKAYPYPDWPAIAKTAEPSPQNGADQQKAAEQNASSGNKSEPGLLEKAERALEAVTGRSPTKKEGSSQEGASQIKPAAADQSARQQDTKTASDKSYPYPDWPAIAKTGPASQGN</sequence>
<dbReference type="RefSeq" id="WP_318655085.1">
    <property type="nucleotide sequence ID" value="NZ_CP136863.1"/>
</dbReference>
<dbReference type="EMBL" id="CP136863">
    <property type="protein sequence ID" value="WOJ91658.1"/>
    <property type="molecule type" value="Genomic_DNA"/>
</dbReference>
<reference evidence="3 4" key="1">
    <citation type="submission" date="2023-10" db="EMBL/GenBank/DDBJ databases">
        <title>Novel methanotroph of the genus Methylocapsa from a subarctic wetland.</title>
        <authorList>
            <person name="Belova S.E."/>
            <person name="Oshkin I.Y."/>
            <person name="Miroshnikov K."/>
            <person name="Dedysh S.N."/>
        </authorList>
    </citation>
    <scope>NUCLEOTIDE SEQUENCE [LARGE SCALE GENOMIC DNA]</scope>
    <source>
        <strain evidence="3 4">RX1</strain>
        <plasmid evidence="3 4">pRX1</plasmid>
    </source>
</reference>